<comment type="caution">
    <text evidence="7">The sequence shown here is derived from an EMBL/GenBank/DDBJ whole genome shotgun (WGS) entry which is preliminary data.</text>
</comment>
<accession>A0A9N8ZMU7</accession>
<keyword evidence="5" id="KW-0408">Iron</keyword>
<evidence type="ECO:0000256" key="2">
    <source>
        <dbReference type="ARBA" id="ARBA00022723"/>
    </source>
</evidence>
<evidence type="ECO:0000256" key="4">
    <source>
        <dbReference type="ARBA" id="ARBA00023002"/>
    </source>
</evidence>
<dbReference type="InterPro" id="IPR005123">
    <property type="entry name" value="Oxoglu/Fe-dep_dioxygenase_dom"/>
</dbReference>
<keyword evidence="3" id="KW-0223">Dioxygenase</keyword>
<keyword evidence="4" id="KW-0560">Oxidoreductase</keyword>
<evidence type="ECO:0000256" key="3">
    <source>
        <dbReference type="ARBA" id="ARBA00022964"/>
    </source>
</evidence>
<evidence type="ECO:0000256" key="1">
    <source>
        <dbReference type="ARBA" id="ARBA00001961"/>
    </source>
</evidence>
<keyword evidence="8" id="KW-1185">Reference proteome</keyword>
<evidence type="ECO:0000313" key="8">
    <source>
        <dbReference type="Proteomes" id="UP000789375"/>
    </source>
</evidence>
<dbReference type="Pfam" id="PF13640">
    <property type="entry name" value="2OG-FeII_Oxy_3"/>
    <property type="match status" value="1"/>
</dbReference>
<dbReference type="PROSITE" id="PS51471">
    <property type="entry name" value="FE2OG_OXY"/>
    <property type="match status" value="1"/>
</dbReference>
<dbReference type="InterPro" id="IPR044862">
    <property type="entry name" value="Pro_4_hyd_alph_FE2OG_OXY"/>
</dbReference>
<comment type="cofactor">
    <cofactor evidence="1">
        <name>L-ascorbate</name>
        <dbReference type="ChEBI" id="CHEBI:38290"/>
    </cofactor>
</comment>
<dbReference type="Proteomes" id="UP000789375">
    <property type="component" value="Unassembled WGS sequence"/>
</dbReference>
<evidence type="ECO:0000313" key="7">
    <source>
        <dbReference type="EMBL" id="CAG8500914.1"/>
    </source>
</evidence>
<evidence type="ECO:0000256" key="5">
    <source>
        <dbReference type="ARBA" id="ARBA00023004"/>
    </source>
</evidence>
<sequence length="244" mass="28243">MKKTEFLKNGYLVRDDFLSKEQCSQLLNHIKNFQNSEELPIIYRENSDRPLHYKVINGLQIKNSLQEIENLYRDRINKFICDISNLSLVPLNNEIIGANVNITPSGGTYRWHYDRNSVTALIYLNEVDGGELELYPLYRITSPFNKFSFLQKALDLLLMSKPIRFVFGKKVSIKPIEGRLVVMIGNRCLHSVNSVIGSEERVNVVLSYDVLDNQDASNDNLDNYLYTQIKVTSSDPNYQKEIRK</sequence>
<protein>
    <submittedName>
        <fullName evidence="7">3374_t:CDS:1</fullName>
    </submittedName>
</protein>
<dbReference type="AlphaFoldDB" id="A0A9N8ZMU7"/>
<dbReference type="GO" id="GO:0016705">
    <property type="term" value="F:oxidoreductase activity, acting on paired donors, with incorporation or reduction of molecular oxygen"/>
    <property type="evidence" value="ECO:0007669"/>
    <property type="project" value="InterPro"/>
</dbReference>
<organism evidence="7 8">
    <name type="scientific">Funneliformis mosseae</name>
    <name type="common">Endomycorrhizal fungus</name>
    <name type="synonym">Glomus mosseae</name>
    <dbReference type="NCBI Taxonomy" id="27381"/>
    <lineage>
        <taxon>Eukaryota</taxon>
        <taxon>Fungi</taxon>
        <taxon>Fungi incertae sedis</taxon>
        <taxon>Mucoromycota</taxon>
        <taxon>Glomeromycotina</taxon>
        <taxon>Glomeromycetes</taxon>
        <taxon>Glomerales</taxon>
        <taxon>Glomeraceae</taxon>
        <taxon>Funneliformis</taxon>
    </lineage>
</organism>
<reference evidence="7" key="1">
    <citation type="submission" date="2021-06" db="EMBL/GenBank/DDBJ databases">
        <authorList>
            <person name="Kallberg Y."/>
            <person name="Tangrot J."/>
            <person name="Rosling A."/>
        </authorList>
    </citation>
    <scope>NUCLEOTIDE SEQUENCE</scope>
    <source>
        <strain evidence="7">87-6 pot B 2015</strain>
    </source>
</reference>
<dbReference type="SUPFAM" id="SSF51197">
    <property type="entry name" value="Clavaminate synthase-like"/>
    <property type="match status" value="1"/>
</dbReference>
<dbReference type="InterPro" id="IPR006620">
    <property type="entry name" value="Pro_4_hyd_alph"/>
</dbReference>
<keyword evidence="2" id="KW-0479">Metal-binding</keyword>
<gene>
    <name evidence="7" type="ORF">FMOSSE_LOCUS4032</name>
</gene>
<evidence type="ECO:0000259" key="6">
    <source>
        <dbReference type="PROSITE" id="PS51471"/>
    </source>
</evidence>
<dbReference type="GO" id="GO:0051213">
    <property type="term" value="F:dioxygenase activity"/>
    <property type="evidence" value="ECO:0007669"/>
    <property type="project" value="UniProtKB-KW"/>
</dbReference>
<dbReference type="SMART" id="SM00702">
    <property type="entry name" value="P4Hc"/>
    <property type="match status" value="1"/>
</dbReference>
<name>A0A9N8ZMU7_FUNMO</name>
<dbReference type="EMBL" id="CAJVPP010000650">
    <property type="protein sequence ID" value="CAG8500914.1"/>
    <property type="molecule type" value="Genomic_DNA"/>
</dbReference>
<dbReference type="Gene3D" id="2.60.120.620">
    <property type="entry name" value="q2cbj1_9rhob like domain"/>
    <property type="match status" value="1"/>
</dbReference>
<dbReference type="GO" id="GO:0031418">
    <property type="term" value="F:L-ascorbic acid binding"/>
    <property type="evidence" value="ECO:0007669"/>
    <property type="project" value="InterPro"/>
</dbReference>
<feature type="domain" description="Fe2OG dioxygenase" evidence="6">
    <location>
        <begin position="94"/>
        <end position="210"/>
    </location>
</feature>
<proteinExistence type="predicted"/>
<dbReference type="GO" id="GO:0005506">
    <property type="term" value="F:iron ion binding"/>
    <property type="evidence" value="ECO:0007669"/>
    <property type="project" value="InterPro"/>
</dbReference>